<dbReference type="RefSeq" id="WP_310769236.1">
    <property type="nucleotide sequence ID" value="NZ_CP134050.1"/>
</dbReference>
<dbReference type="Proteomes" id="UP001256827">
    <property type="component" value="Chromosome"/>
</dbReference>
<keyword evidence="2" id="KW-0378">Hydrolase</keyword>
<keyword evidence="3" id="KW-1185">Reference proteome</keyword>
<dbReference type="GO" id="GO:0016787">
    <property type="term" value="F:hydrolase activity"/>
    <property type="evidence" value="ECO:0007669"/>
    <property type="project" value="UniProtKB-KW"/>
</dbReference>
<accession>A0ABY9T7J6</accession>
<dbReference type="InterPro" id="IPR000073">
    <property type="entry name" value="AB_hydrolase_1"/>
</dbReference>
<dbReference type="SUPFAM" id="SSF53474">
    <property type="entry name" value="alpha/beta-Hydrolases"/>
    <property type="match status" value="1"/>
</dbReference>
<name>A0ABY9T7J6_BREBE</name>
<dbReference type="Pfam" id="PF12697">
    <property type="entry name" value="Abhydrolase_6"/>
    <property type="match status" value="1"/>
</dbReference>
<evidence type="ECO:0000313" key="2">
    <source>
        <dbReference type="EMBL" id="WNC15449.1"/>
    </source>
</evidence>
<sequence length="273" mass="30825">MLNEKEPFEHVYVRGLNADIHLLAKGDRNGVPVIFLPGITSYSMSFAEILKRMPENFYCLSMDIRGRGKSSWPKQGYRMQDYVEDLLNVVNALTGNPTAPFLVGHSMGARIAAGFGSTYSSLISGIVLIDPPITGPGHRQIYPNSLAMFLEQKAAVEEGKWEKFQSFYPNFTEEQRKIRITEYQNVCQEAIIESYNNFIKEPFQVHVKLTTCPMLLLAADLGDTIRPEELEELKSLNPNLQAIVVSGVGHMVYKEAPEETSDHIRSFIRDHLN</sequence>
<evidence type="ECO:0000313" key="3">
    <source>
        <dbReference type="Proteomes" id="UP001256827"/>
    </source>
</evidence>
<protein>
    <submittedName>
        <fullName evidence="2">Alpha/beta hydrolase</fullName>
    </submittedName>
</protein>
<proteinExistence type="predicted"/>
<feature type="domain" description="AB hydrolase-1" evidence="1">
    <location>
        <begin position="33"/>
        <end position="261"/>
    </location>
</feature>
<evidence type="ECO:0000259" key="1">
    <source>
        <dbReference type="Pfam" id="PF12697"/>
    </source>
</evidence>
<gene>
    <name evidence="2" type="ORF">RGB73_03600</name>
</gene>
<dbReference type="PANTHER" id="PTHR43798:SF33">
    <property type="entry name" value="HYDROLASE, PUTATIVE (AFU_ORTHOLOGUE AFUA_2G14860)-RELATED"/>
    <property type="match status" value="1"/>
</dbReference>
<reference evidence="2 3" key="1">
    <citation type="submission" date="2023-09" db="EMBL/GenBank/DDBJ databases">
        <title>Complete Genome and Methylome dissection of Bacillus brevis NEB573 original source of BbsI restriction endonuclease.</title>
        <authorList>
            <person name="Fomenkov A."/>
            <person name="Roberts R.D."/>
        </authorList>
    </citation>
    <scope>NUCLEOTIDE SEQUENCE [LARGE SCALE GENOMIC DNA]</scope>
    <source>
        <strain evidence="2 3">NEB573</strain>
    </source>
</reference>
<dbReference type="PANTHER" id="PTHR43798">
    <property type="entry name" value="MONOACYLGLYCEROL LIPASE"/>
    <property type="match status" value="1"/>
</dbReference>
<dbReference type="InterPro" id="IPR050266">
    <property type="entry name" value="AB_hydrolase_sf"/>
</dbReference>
<dbReference type="InterPro" id="IPR029058">
    <property type="entry name" value="AB_hydrolase_fold"/>
</dbReference>
<organism evidence="2 3">
    <name type="scientific">Brevibacillus brevis</name>
    <name type="common">Bacillus brevis</name>
    <dbReference type="NCBI Taxonomy" id="1393"/>
    <lineage>
        <taxon>Bacteria</taxon>
        <taxon>Bacillati</taxon>
        <taxon>Bacillota</taxon>
        <taxon>Bacilli</taxon>
        <taxon>Bacillales</taxon>
        <taxon>Paenibacillaceae</taxon>
        <taxon>Brevibacillus</taxon>
    </lineage>
</organism>
<dbReference type="EMBL" id="CP134050">
    <property type="protein sequence ID" value="WNC15449.1"/>
    <property type="molecule type" value="Genomic_DNA"/>
</dbReference>
<dbReference type="Gene3D" id="3.40.50.1820">
    <property type="entry name" value="alpha/beta hydrolase"/>
    <property type="match status" value="1"/>
</dbReference>